<comment type="caution">
    <text evidence="2">The sequence shown here is derived from an EMBL/GenBank/DDBJ whole genome shotgun (WGS) entry which is preliminary data.</text>
</comment>
<gene>
    <name evidence="2" type="ORF">LTR62_003268</name>
</gene>
<accession>A0AAN7TF58</accession>
<sequence>MARLGIRSKAAEPPSATKTTFPLPRELRDQILGYLLYHDNVKGPPVRCRPKRHQSGLSIATGRNKSLAHTYHYHPSILGVNKQMRAEGKEILASNHFVVITLEWDMLDIAIHWHDLPIVSQHAKSIAKFQHHCMRVKLQNPMSERHANPKWNIIVLASDLPRLCSLVVPWSFARTPSLSPFYFDTPTGTVKSIQALSPALKDNCILQTSIHMITTKARPMTSSLEEELLAPFHAMIVGRQNVSFLNTTRTAQTTALQARMGPNYISGLAALWQLIDIARQIKESIDKLVSEHDLDLAMAKYHWLGAMISDQRVLALPSSEYDGGSAQAATLLLRIALDAYTTATFLQLRSGDIDAAWQLEKDAQQIWARIPKLPLTETVGQVHERYLPCRQAVAWLHHLCTFVTKRDAMALPRMLRELREITQDAEPATLFHYMLQWNIEHIDFVAENCELASYDGPSSVGVPDKSILAFLKLDRFPPFVFHTEAPAEWSKPEGCDGLVLDRHREFTGKLVLQL</sequence>
<dbReference type="EMBL" id="JAVRRL010000022">
    <property type="protein sequence ID" value="KAK5113641.1"/>
    <property type="molecule type" value="Genomic_DNA"/>
</dbReference>
<protein>
    <submittedName>
        <fullName evidence="2">Uncharacterized protein</fullName>
    </submittedName>
</protein>
<feature type="region of interest" description="Disordered" evidence="1">
    <location>
        <begin position="1"/>
        <end position="20"/>
    </location>
</feature>
<proteinExistence type="predicted"/>
<dbReference type="Proteomes" id="UP001310890">
    <property type="component" value="Unassembled WGS sequence"/>
</dbReference>
<dbReference type="AlphaFoldDB" id="A0AAN7TF58"/>
<name>A0AAN7TF58_9PEZI</name>
<evidence type="ECO:0000313" key="2">
    <source>
        <dbReference type="EMBL" id="KAK5113641.1"/>
    </source>
</evidence>
<reference evidence="2" key="1">
    <citation type="submission" date="2023-08" db="EMBL/GenBank/DDBJ databases">
        <title>Black Yeasts Isolated from many extreme environments.</title>
        <authorList>
            <person name="Coleine C."/>
            <person name="Stajich J.E."/>
            <person name="Selbmann L."/>
        </authorList>
    </citation>
    <scope>NUCLEOTIDE SEQUENCE</scope>
    <source>
        <strain evidence="2">CCFEE 5401</strain>
    </source>
</reference>
<organism evidence="2 3">
    <name type="scientific">Meristemomyces frigidus</name>
    <dbReference type="NCBI Taxonomy" id="1508187"/>
    <lineage>
        <taxon>Eukaryota</taxon>
        <taxon>Fungi</taxon>
        <taxon>Dikarya</taxon>
        <taxon>Ascomycota</taxon>
        <taxon>Pezizomycotina</taxon>
        <taxon>Dothideomycetes</taxon>
        <taxon>Dothideomycetidae</taxon>
        <taxon>Mycosphaerellales</taxon>
        <taxon>Teratosphaeriaceae</taxon>
        <taxon>Meristemomyces</taxon>
    </lineage>
</organism>
<evidence type="ECO:0000313" key="3">
    <source>
        <dbReference type="Proteomes" id="UP001310890"/>
    </source>
</evidence>
<evidence type="ECO:0000256" key="1">
    <source>
        <dbReference type="SAM" id="MobiDB-lite"/>
    </source>
</evidence>